<dbReference type="EMBL" id="VIFK01000260">
    <property type="protein sequence ID" value="TQE98178.1"/>
    <property type="molecule type" value="Genomic_DNA"/>
</dbReference>
<proteinExistence type="predicted"/>
<evidence type="ECO:0000256" key="2">
    <source>
        <dbReference type="ARBA" id="ARBA00023125"/>
    </source>
</evidence>
<organism evidence="5 6">
    <name type="scientific">Spiribacter salinus</name>
    <dbReference type="NCBI Taxonomy" id="1335746"/>
    <lineage>
        <taxon>Bacteria</taxon>
        <taxon>Pseudomonadati</taxon>
        <taxon>Pseudomonadota</taxon>
        <taxon>Gammaproteobacteria</taxon>
        <taxon>Chromatiales</taxon>
        <taxon>Ectothiorhodospiraceae</taxon>
        <taxon>Spiribacter</taxon>
    </lineage>
</organism>
<dbReference type="Pfam" id="PF00392">
    <property type="entry name" value="GntR"/>
    <property type="match status" value="1"/>
</dbReference>
<dbReference type="GO" id="GO:0003677">
    <property type="term" value="F:DNA binding"/>
    <property type="evidence" value="ECO:0007669"/>
    <property type="project" value="UniProtKB-KW"/>
</dbReference>
<keyword evidence="1" id="KW-0805">Transcription regulation</keyword>
<evidence type="ECO:0000313" key="5">
    <source>
        <dbReference type="EMBL" id="TQE98178.1"/>
    </source>
</evidence>
<gene>
    <name evidence="5" type="ORF">FKY71_15200</name>
</gene>
<dbReference type="Gene3D" id="1.10.10.10">
    <property type="entry name" value="Winged helix-like DNA-binding domain superfamily/Winged helix DNA-binding domain"/>
    <property type="match status" value="1"/>
</dbReference>
<dbReference type="InterPro" id="IPR036388">
    <property type="entry name" value="WH-like_DNA-bd_sf"/>
</dbReference>
<dbReference type="InterPro" id="IPR008920">
    <property type="entry name" value="TF_FadR/GntR_C"/>
</dbReference>
<dbReference type="SMART" id="SM00345">
    <property type="entry name" value="HTH_GNTR"/>
    <property type="match status" value="1"/>
</dbReference>
<evidence type="ECO:0000256" key="1">
    <source>
        <dbReference type="ARBA" id="ARBA00023015"/>
    </source>
</evidence>
<dbReference type="PROSITE" id="PS50949">
    <property type="entry name" value="HTH_GNTR"/>
    <property type="match status" value="1"/>
</dbReference>
<dbReference type="Pfam" id="PF07729">
    <property type="entry name" value="FCD"/>
    <property type="match status" value="1"/>
</dbReference>
<evidence type="ECO:0000313" key="6">
    <source>
        <dbReference type="Proteomes" id="UP000315400"/>
    </source>
</evidence>
<dbReference type="InterPro" id="IPR036390">
    <property type="entry name" value="WH_DNA-bd_sf"/>
</dbReference>
<keyword evidence="2" id="KW-0238">DNA-binding</keyword>
<dbReference type="CDD" id="cd07377">
    <property type="entry name" value="WHTH_GntR"/>
    <property type="match status" value="1"/>
</dbReference>
<dbReference type="PRINTS" id="PR00035">
    <property type="entry name" value="HTHGNTR"/>
</dbReference>
<name>A0A540VN61_9GAMM</name>
<comment type="caution">
    <text evidence="5">The sequence shown here is derived from an EMBL/GenBank/DDBJ whole genome shotgun (WGS) entry which is preliminary data.</text>
</comment>
<keyword evidence="3" id="KW-0804">Transcription</keyword>
<dbReference type="SUPFAM" id="SSF46785">
    <property type="entry name" value="Winged helix' DNA-binding domain"/>
    <property type="match status" value="1"/>
</dbReference>
<evidence type="ECO:0000259" key="4">
    <source>
        <dbReference type="PROSITE" id="PS50949"/>
    </source>
</evidence>
<sequence length="223" mass="25254">MTDEEDLFRKLSHLIESSEVAIDGRLPPERKLAERFGVSRSKLRLTLERLEDEGSVYRRQGRGTFAAPPVSQGYSALSRIARAVTPQDLMEVRFEIEPALAAHAAARARSGDVARLEQLMLATIDTDERAAYEIADDTFHYNIAVIARNPLFLEVYDSIRTVRKLATWASIRRESHTPDVMTRFGEQHRALFAAISSQDSQQASRLMHVHLLDVNRMVLRAKP</sequence>
<accession>A0A540VN61</accession>
<evidence type="ECO:0000256" key="3">
    <source>
        <dbReference type="ARBA" id="ARBA00023163"/>
    </source>
</evidence>
<feature type="domain" description="HTH gntR-type" evidence="4">
    <location>
        <begin position="1"/>
        <end position="69"/>
    </location>
</feature>
<dbReference type="GO" id="GO:0003700">
    <property type="term" value="F:DNA-binding transcription factor activity"/>
    <property type="evidence" value="ECO:0007669"/>
    <property type="project" value="InterPro"/>
</dbReference>
<dbReference type="PANTHER" id="PTHR43537:SF5">
    <property type="entry name" value="UXU OPERON TRANSCRIPTIONAL REGULATOR"/>
    <property type="match status" value="1"/>
</dbReference>
<reference evidence="5 6" key="1">
    <citation type="submission" date="2019-06" db="EMBL/GenBank/DDBJ databases">
        <title>Metagenome assembled Genome of Spiribacter salinus SL48-SHIP from the microbial mat of Salt Lake 48 (Novosibirsk region, Russia).</title>
        <authorList>
            <person name="Shipova A."/>
            <person name="Rozanov A.S."/>
            <person name="Bryanskaya A.V."/>
            <person name="Peltek S.E."/>
        </authorList>
    </citation>
    <scope>NUCLEOTIDE SEQUENCE [LARGE SCALE GENOMIC DNA]</scope>
    <source>
        <strain evidence="5">SL48-SHIP-2</strain>
    </source>
</reference>
<dbReference type="SUPFAM" id="SSF48008">
    <property type="entry name" value="GntR ligand-binding domain-like"/>
    <property type="match status" value="1"/>
</dbReference>
<dbReference type="Proteomes" id="UP000315400">
    <property type="component" value="Unassembled WGS sequence"/>
</dbReference>
<dbReference type="InterPro" id="IPR000524">
    <property type="entry name" value="Tscrpt_reg_HTH_GntR"/>
</dbReference>
<dbReference type="InterPro" id="IPR011711">
    <property type="entry name" value="GntR_C"/>
</dbReference>
<dbReference type="Gene3D" id="1.20.120.530">
    <property type="entry name" value="GntR ligand-binding domain-like"/>
    <property type="match status" value="1"/>
</dbReference>
<dbReference type="PANTHER" id="PTHR43537">
    <property type="entry name" value="TRANSCRIPTIONAL REGULATOR, GNTR FAMILY"/>
    <property type="match status" value="1"/>
</dbReference>
<dbReference type="SMART" id="SM00895">
    <property type="entry name" value="FCD"/>
    <property type="match status" value="1"/>
</dbReference>
<dbReference type="AlphaFoldDB" id="A0A540VN61"/>
<protein>
    <submittedName>
        <fullName evidence="5">FadR family transcriptional regulator</fullName>
    </submittedName>
</protein>